<accession>A0ABN1TL57</accession>
<dbReference type="EMBL" id="BAAALG010000001">
    <property type="protein sequence ID" value="GAA1090612.1"/>
    <property type="molecule type" value="Genomic_DNA"/>
</dbReference>
<evidence type="ECO:0000259" key="1">
    <source>
        <dbReference type="Pfam" id="PF20408"/>
    </source>
</evidence>
<keyword evidence="3" id="KW-1185">Reference proteome</keyword>
<evidence type="ECO:0000313" key="2">
    <source>
        <dbReference type="EMBL" id="GAA1090612.1"/>
    </source>
</evidence>
<dbReference type="SUPFAM" id="SSF53474">
    <property type="entry name" value="alpha/beta-Hydrolases"/>
    <property type="match status" value="1"/>
</dbReference>
<dbReference type="PANTHER" id="PTHR13136:SF11">
    <property type="entry name" value="TESTIS-EXPRESSED PROTEIN 30"/>
    <property type="match status" value="1"/>
</dbReference>
<sequence length="212" mass="21574">MTTTSIETPGGPGLLYRADAAAPVATLLVGHGAGAGVDTADLEALADQLPGRGITVVRFEQPWKVAGRKIAGPPASLDVAFTAAAAALERTVPLIVAGRSAGARSAARTAGALGAAGLLALAFPLHPPGKPERSRLPELLDAGVPTRVIQGERDAFGRPEEFPDDVDVDVVPVAGADHSFKVAKSAPTDREQALATLVEAAATWILAQVARS</sequence>
<dbReference type="InterPro" id="IPR029058">
    <property type="entry name" value="AB_hydrolase_fold"/>
</dbReference>
<dbReference type="PANTHER" id="PTHR13136">
    <property type="entry name" value="TESTIS DEVELOPMENT PROTEIN PRTD"/>
    <property type="match status" value="1"/>
</dbReference>
<dbReference type="Gene3D" id="3.40.50.1820">
    <property type="entry name" value="alpha/beta hydrolase"/>
    <property type="match status" value="1"/>
</dbReference>
<feature type="domain" description="KANL3/Tex30 alpha/beta hydrolase-like" evidence="1">
    <location>
        <begin position="25"/>
        <end position="205"/>
    </location>
</feature>
<organism evidence="2 3">
    <name type="scientific">Nocardioides dubius</name>
    <dbReference type="NCBI Taxonomy" id="317019"/>
    <lineage>
        <taxon>Bacteria</taxon>
        <taxon>Bacillati</taxon>
        <taxon>Actinomycetota</taxon>
        <taxon>Actinomycetes</taxon>
        <taxon>Propionibacteriales</taxon>
        <taxon>Nocardioidaceae</taxon>
        <taxon>Nocardioides</taxon>
    </lineage>
</organism>
<dbReference type="InterPro" id="IPR026555">
    <property type="entry name" value="NSL3/Tex30"/>
</dbReference>
<dbReference type="Proteomes" id="UP001501581">
    <property type="component" value="Unassembled WGS sequence"/>
</dbReference>
<evidence type="ECO:0000313" key="3">
    <source>
        <dbReference type="Proteomes" id="UP001501581"/>
    </source>
</evidence>
<proteinExistence type="predicted"/>
<reference evidence="2 3" key="1">
    <citation type="journal article" date="2019" name="Int. J. Syst. Evol. Microbiol.">
        <title>The Global Catalogue of Microorganisms (GCM) 10K type strain sequencing project: providing services to taxonomists for standard genome sequencing and annotation.</title>
        <authorList>
            <consortium name="The Broad Institute Genomics Platform"/>
            <consortium name="The Broad Institute Genome Sequencing Center for Infectious Disease"/>
            <person name="Wu L."/>
            <person name="Ma J."/>
        </authorList>
    </citation>
    <scope>NUCLEOTIDE SEQUENCE [LARGE SCALE GENOMIC DNA]</scope>
    <source>
        <strain evidence="2 3">JCM 13008</strain>
    </source>
</reference>
<comment type="caution">
    <text evidence="2">The sequence shown here is derived from an EMBL/GenBank/DDBJ whole genome shotgun (WGS) entry which is preliminary data.</text>
</comment>
<dbReference type="Pfam" id="PF20408">
    <property type="entry name" value="Abhydrolase_11"/>
    <property type="match status" value="1"/>
</dbReference>
<dbReference type="RefSeq" id="WP_343990252.1">
    <property type="nucleotide sequence ID" value="NZ_BAAALG010000001.1"/>
</dbReference>
<dbReference type="InterPro" id="IPR046879">
    <property type="entry name" value="KANL3/Tex30_Abhydrolase"/>
</dbReference>
<name>A0ABN1TL57_9ACTN</name>
<protein>
    <recommendedName>
        <fullName evidence="1">KANL3/Tex30 alpha/beta hydrolase-like domain-containing protein</fullName>
    </recommendedName>
</protein>
<gene>
    <name evidence="2" type="ORF">GCM10009668_01510</name>
</gene>